<evidence type="ECO:0000313" key="1">
    <source>
        <dbReference type="EMBL" id="GGC55715.1"/>
    </source>
</evidence>
<reference evidence="1" key="2">
    <citation type="submission" date="2020-09" db="EMBL/GenBank/DDBJ databases">
        <authorList>
            <person name="Sun Q."/>
            <person name="Zhou Y."/>
        </authorList>
    </citation>
    <scope>NUCLEOTIDE SEQUENCE</scope>
    <source>
        <strain evidence="1">CGMCC 1.15478</strain>
    </source>
</reference>
<organism evidence="1 2">
    <name type="scientific">Hoyosella rhizosphaerae</name>
    <dbReference type="NCBI Taxonomy" id="1755582"/>
    <lineage>
        <taxon>Bacteria</taxon>
        <taxon>Bacillati</taxon>
        <taxon>Actinomycetota</taxon>
        <taxon>Actinomycetes</taxon>
        <taxon>Mycobacteriales</taxon>
        <taxon>Hoyosellaceae</taxon>
        <taxon>Hoyosella</taxon>
    </lineage>
</organism>
<accession>A0A916X900</accession>
<reference evidence="1" key="1">
    <citation type="journal article" date="2014" name="Int. J. Syst. Evol. Microbiol.">
        <title>Complete genome sequence of Corynebacterium casei LMG S-19264T (=DSM 44701T), isolated from a smear-ripened cheese.</title>
        <authorList>
            <consortium name="US DOE Joint Genome Institute (JGI-PGF)"/>
            <person name="Walter F."/>
            <person name="Albersmeier A."/>
            <person name="Kalinowski J."/>
            <person name="Ruckert C."/>
        </authorList>
    </citation>
    <scope>NUCLEOTIDE SEQUENCE</scope>
    <source>
        <strain evidence="1">CGMCC 1.15478</strain>
    </source>
</reference>
<dbReference type="RefSeq" id="WP_188670354.1">
    <property type="nucleotide sequence ID" value="NZ_BMJH01000001.1"/>
</dbReference>
<gene>
    <name evidence="1" type="ORF">GCM10011410_05130</name>
</gene>
<keyword evidence="2" id="KW-1185">Reference proteome</keyword>
<name>A0A916X900_9ACTN</name>
<sequence>MDPFSGTETAHYAAILHDLDCIPLQVALGCVGASEADLVVLDDAGTKVCPAFQFESDLVSPVVVYANRLLGASSDPWRAAAWWCRSAEPLGGATPVECLKDQTLTERKVTETIAWHRRMQHVLREALTGQAVVDDDVPWDQFIRARVEKVDAAVETHILRNDMLTLPSAAERAGISVEDLTNCIRSGELIAIADAGEQVVPAFQISDDMQRNELVRTINGLLDVARSPWAAASWWTQPSAYLEKELNPVQLLDAGKHELLMQLVDAEINCEV</sequence>
<protein>
    <submittedName>
        <fullName evidence="1">Uncharacterized protein</fullName>
    </submittedName>
</protein>
<proteinExistence type="predicted"/>
<evidence type="ECO:0000313" key="2">
    <source>
        <dbReference type="Proteomes" id="UP000641514"/>
    </source>
</evidence>
<comment type="caution">
    <text evidence="1">The sequence shown here is derived from an EMBL/GenBank/DDBJ whole genome shotgun (WGS) entry which is preliminary data.</text>
</comment>
<dbReference type="Proteomes" id="UP000641514">
    <property type="component" value="Unassembled WGS sequence"/>
</dbReference>
<dbReference type="AlphaFoldDB" id="A0A916X900"/>
<dbReference type="EMBL" id="BMJH01000001">
    <property type="protein sequence ID" value="GGC55715.1"/>
    <property type="molecule type" value="Genomic_DNA"/>
</dbReference>